<dbReference type="SUPFAM" id="SSF54403">
    <property type="entry name" value="Cystatin/monellin"/>
    <property type="match status" value="1"/>
</dbReference>
<keyword evidence="1" id="KW-0646">Protease inhibitor</keyword>
<dbReference type="Proteomes" id="UP001293254">
    <property type="component" value="Unassembled WGS sequence"/>
</dbReference>
<gene>
    <name evidence="5" type="ORF">Salat_0278200</name>
</gene>
<sequence length="128" mass="14513">MALKVSAVLLVSIEFILFAYILLDVYTIAFFGLNRMDVFPEDRIVQLNATNEDPTVVGIGNFAVDEYNKMSGRNLKLQSVVEAMSAESKYMLLIQVVDASSFESKHYATIVEKRGRTMRLLAFDEFQM</sequence>
<dbReference type="InterPro" id="IPR046350">
    <property type="entry name" value="Cystatin_sf"/>
</dbReference>
<feature type="transmembrane region" description="Helical" evidence="3">
    <location>
        <begin position="6"/>
        <end position="33"/>
    </location>
</feature>
<keyword evidence="3" id="KW-0812">Transmembrane</keyword>
<evidence type="ECO:0000313" key="6">
    <source>
        <dbReference type="Proteomes" id="UP001293254"/>
    </source>
</evidence>
<dbReference type="EMBL" id="JACGWO010000001">
    <property type="protein sequence ID" value="KAK4439433.1"/>
    <property type="molecule type" value="Genomic_DNA"/>
</dbReference>
<dbReference type="PANTHER" id="PTHR47364:SF2">
    <property type="entry name" value="CYSTEINE PROTEINASE INHIBITOR 5"/>
    <property type="match status" value="1"/>
</dbReference>
<proteinExistence type="predicted"/>
<keyword evidence="3" id="KW-1133">Transmembrane helix</keyword>
<comment type="caution">
    <text evidence="5">The sequence shown here is derived from an EMBL/GenBank/DDBJ whole genome shotgun (WGS) entry which is preliminary data.</text>
</comment>
<dbReference type="Gene3D" id="3.10.450.10">
    <property type="match status" value="1"/>
</dbReference>
<dbReference type="PANTHER" id="PTHR47364">
    <property type="entry name" value="CYSTEINE PROTEINASE INHIBITOR 5"/>
    <property type="match status" value="1"/>
</dbReference>
<evidence type="ECO:0000259" key="4">
    <source>
        <dbReference type="Pfam" id="PF16845"/>
    </source>
</evidence>
<dbReference type="AlphaFoldDB" id="A0AAE1Z0S4"/>
<evidence type="ECO:0000256" key="1">
    <source>
        <dbReference type="ARBA" id="ARBA00022690"/>
    </source>
</evidence>
<reference evidence="5" key="2">
    <citation type="journal article" date="2024" name="Plant">
        <title>Genomic evolution and insights into agronomic trait innovations of Sesamum species.</title>
        <authorList>
            <person name="Miao H."/>
            <person name="Wang L."/>
            <person name="Qu L."/>
            <person name="Liu H."/>
            <person name="Sun Y."/>
            <person name="Le M."/>
            <person name="Wang Q."/>
            <person name="Wei S."/>
            <person name="Zheng Y."/>
            <person name="Lin W."/>
            <person name="Duan Y."/>
            <person name="Cao H."/>
            <person name="Xiong S."/>
            <person name="Wang X."/>
            <person name="Wei L."/>
            <person name="Li C."/>
            <person name="Ma Q."/>
            <person name="Ju M."/>
            <person name="Zhao R."/>
            <person name="Li G."/>
            <person name="Mu C."/>
            <person name="Tian Q."/>
            <person name="Mei H."/>
            <person name="Zhang T."/>
            <person name="Gao T."/>
            <person name="Zhang H."/>
        </authorList>
    </citation>
    <scope>NUCLEOTIDE SEQUENCE</scope>
    <source>
        <strain evidence="5">3651</strain>
    </source>
</reference>
<keyword evidence="3" id="KW-0472">Membrane</keyword>
<dbReference type="InterPro" id="IPR000010">
    <property type="entry name" value="Cystatin_dom"/>
</dbReference>
<name>A0AAE1Z0S4_9LAMI</name>
<evidence type="ECO:0000256" key="2">
    <source>
        <dbReference type="ARBA" id="ARBA00022704"/>
    </source>
</evidence>
<organism evidence="5 6">
    <name type="scientific">Sesamum alatum</name>
    <dbReference type="NCBI Taxonomy" id="300844"/>
    <lineage>
        <taxon>Eukaryota</taxon>
        <taxon>Viridiplantae</taxon>
        <taxon>Streptophyta</taxon>
        <taxon>Embryophyta</taxon>
        <taxon>Tracheophyta</taxon>
        <taxon>Spermatophyta</taxon>
        <taxon>Magnoliopsida</taxon>
        <taxon>eudicotyledons</taxon>
        <taxon>Gunneridae</taxon>
        <taxon>Pentapetalae</taxon>
        <taxon>asterids</taxon>
        <taxon>lamiids</taxon>
        <taxon>Lamiales</taxon>
        <taxon>Pedaliaceae</taxon>
        <taxon>Sesamum</taxon>
    </lineage>
</organism>
<reference evidence="5" key="1">
    <citation type="submission" date="2020-06" db="EMBL/GenBank/DDBJ databases">
        <authorList>
            <person name="Li T."/>
            <person name="Hu X."/>
            <person name="Zhang T."/>
            <person name="Song X."/>
            <person name="Zhang H."/>
            <person name="Dai N."/>
            <person name="Sheng W."/>
            <person name="Hou X."/>
            <person name="Wei L."/>
        </authorList>
    </citation>
    <scope>NUCLEOTIDE SEQUENCE</scope>
    <source>
        <strain evidence="5">3651</strain>
        <tissue evidence="5">Leaf</tissue>
    </source>
</reference>
<evidence type="ECO:0000256" key="3">
    <source>
        <dbReference type="SAM" id="Phobius"/>
    </source>
</evidence>
<evidence type="ECO:0000313" key="5">
    <source>
        <dbReference type="EMBL" id="KAK4439433.1"/>
    </source>
</evidence>
<feature type="domain" description="Cystatin" evidence="4">
    <location>
        <begin position="52"/>
        <end position="124"/>
    </location>
</feature>
<dbReference type="GO" id="GO:0004869">
    <property type="term" value="F:cysteine-type endopeptidase inhibitor activity"/>
    <property type="evidence" value="ECO:0007669"/>
    <property type="project" value="UniProtKB-KW"/>
</dbReference>
<keyword evidence="6" id="KW-1185">Reference proteome</keyword>
<dbReference type="Pfam" id="PF16845">
    <property type="entry name" value="SQAPI"/>
    <property type="match status" value="1"/>
</dbReference>
<accession>A0AAE1Z0S4</accession>
<protein>
    <recommendedName>
        <fullName evidence="4">Cystatin domain-containing protein</fullName>
    </recommendedName>
</protein>
<keyword evidence="2" id="KW-0789">Thiol protease inhibitor</keyword>